<dbReference type="PANTHER" id="PTHR11567:SF210">
    <property type="entry name" value="ACID PHOSPHATASE 5-RELATED"/>
    <property type="match status" value="1"/>
</dbReference>
<dbReference type="GO" id="GO:0016791">
    <property type="term" value="F:phosphatase activity"/>
    <property type="evidence" value="ECO:0007669"/>
    <property type="project" value="UniProtKB-ARBA"/>
</dbReference>
<keyword evidence="2" id="KW-0812">Transmembrane</keyword>
<dbReference type="InterPro" id="IPR029033">
    <property type="entry name" value="His_PPase_superfam"/>
</dbReference>
<evidence type="ECO:0000313" key="4">
    <source>
        <dbReference type="Proteomes" id="UP000198287"/>
    </source>
</evidence>
<accession>A0A226EV68</accession>
<evidence type="ECO:0000256" key="2">
    <source>
        <dbReference type="SAM" id="Phobius"/>
    </source>
</evidence>
<dbReference type="OrthoDB" id="10257284at2759"/>
<dbReference type="Gene3D" id="3.40.50.1240">
    <property type="entry name" value="Phosphoglycerate mutase-like"/>
    <property type="match status" value="1"/>
</dbReference>
<dbReference type="CDD" id="cd07061">
    <property type="entry name" value="HP_HAP_like"/>
    <property type="match status" value="1"/>
</dbReference>
<dbReference type="EMBL" id="LNIX01000001">
    <property type="protein sequence ID" value="OXA61493.1"/>
    <property type="molecule type" value="Genomic_DNA"/>
</dbReference>
<name>A0A226EV68_FOLCA</name>
<dbReference type="PANTHER" id="PTHR11567">
    <property type="entry name" value="ACID PHOSPHATASE-RELATED"/>
    <property type="match status" value="1"/>
</dbReference>
<dbReference type="InterPro" id="IPR000560">
    <property type="entry name" value="His_Pase_clade-2"/>
</dbReference>
<comment type="caution">
    <text evidence="3">The sequence shown here is derived from an EMBL/GenBank/DDBJ whole genome shotgun (WGS) entry which is preliminary data.</text>
</comment>
<protein>
    <submittedName>
        <fullName evidence="3">Testicular acid phosphatase</fullName>
    </submittedName>
</protein>
<gene>
    <name evidence="3" type="ORF">Fcan01_03573</name>
</gene>
<keyword evidence="2" id="KW-1133">Transmembrane helix</keyword>
<keyword evidence="2" id="KW-0472">Membrane</keyword>
<feature type="transmembrane region" description="Helical" evidence="2">
    <location>
        <begin position="329"/>
        <end position="351"/>
    </location>
</feature>
<dbReference type="OMA" id="ANMEILQ"/>
<comment type="similarity">
    <text evidence="1">Belongs to the histidine acid phosphatase family.</text>
</comment>
<evidence type="ECO:0000313" key="3">
    <source>
        <dbReference type="EMBL" id="OXA61493.1"/>
    </source>
</evidence>
<dbReference type="InterPro" id="IPR050645">
    <property type="entry name" value="Histidine_acid_phosphatase"/>
</dbReference>
<dbReference type="SUPFAM" id="SSF53254">
    <property type="entry name" value="Phosphoglycerate mutase-like"/>
    <property type="match status" value="1"/>
</dbReference>
<reference evidence="3 4" key="1">
    <citation type="submission" date="2015-12" db="EMBL/GenBank/DDBJ databases">
        <title>The genome of Folsomia candida.</title>
        <authorList>
            <person name="Faddeeva A."/>
            <person name="Derks M.F."/>
            <person name="Anvar Y."/>
            <person name="Smit S."/>
            <person name="Van Straalen N."/>
            <person name="Roelofs D."/>
        </authorList>
    </citation>
    <scope>NUCLEOTIDE SEQUENCE [LARGE SCALE GENOMIC DNA]</scope>
    <source>
        <strain evidence="3 4">VU population</strain>
        <tissue evidence="3">Whole body</tissue>
    </source>
</reference>
<evidence type="ECO:0000256" key="1">
    <source>
        <dbReference type="ARBA" id="ARBA00005375"/>
    </source>
</evidence>
<dbReference type="AlphaFoldDB" id="A0A226EV68"/>
<dbReference type="Proteomes" id="UP000198287">
    <property type="component" value="Unassembled WGS sequence"/>
</dbReference>
<sequence length="364" mass="42023">MNTLNISQCYDLGRFLNKRYSSFVNTTTYVRRDVYTLSSDIDRTIQSGSAVLAGIYPPNDAVAECGSIHWKDVPVHTLPFKQDNVIRQESPCQRYDTLLNQVHTSPVVTDKVVANMEILQEFARNANITNFTNIKQLANYYDALIVERYFNLTLPDWANRVLDSTNLRELTLFYFQTLSYTDEMKRFRAGPLFNKVLHNFDLTMEGEIGDEQGRLLYLISGHDHTISTFLDTLRLFSKNTRPTFASAVVVELHRRTDALFIELFYKNGGDNDEILTRLEIPGCPNPCAYSDFRILVAPYVIEYDQWSKECLKDENVDGGWSTIVRVTGWVVLMAALVLLMVTISLWICSILKKRKIQERYNRFQ</sequence>
<organism evidence="3 4">
    <name type="scientific">Folsomia candida</name>
    <name type="common">Springtail</name>
    <dbReference type="NCBI Taxonomy" id="158441"/>
    <lineage>
        <taxon>Eukaryota</taxon>
        <taxon>Metazoa</taxon>
        <taxon>Ecdysozoa</taxon>
        <taxon>Arthropoda</taxon>
        <taxon>Hexapoda</taxon>
        <taxon>Collembola</taxon>
        <taxon>Entomobryomorpha</taxon>
        <taxon>Isotomoidea</taxon>
        <taxon>Isotomidae</taxon>
        <taxon>Proisotominae</taxon>
        <taxon>Folsomia</taxon>
    </lineage>
</organism>
<dbReference type="Pfam" id="PF00328">
    <property type="entry name" value="His_Phos_2"/>
    <property type="match status" value="1"/>
</dbReference>
<proteinExistence type="inferred from homology"/>
<keyword evidence="4" id="KW-1185">Reference proteome</keyword>